<gene>
    <name evidence="1" type="ORF">MMYC01_201941</name>
</gene>
<dbReference type="VEuPathDB" id="FungiDB:MMYC01_201941"/>
<dbReference type="Pfam" id="PF20180">
    <property type="entry name" value="UQCC2_CBP6"/>
    <property type="match status" value="1"/>
</dbReference>
<name>A0A175WCC8_9PEZI</name>
<sequence length="122" mass="13712">MSGAARSVAAKHLQGVLHRWPKDPLRPNCQLQDVLARRLGKGALTPAVRGTGQGQADLKQTNALYSLLEDRYKNKYRAAAKMFEPESNPAYYKELIKELEEAPNRSFFGRIAKRLSGMIRLT</sequence>
<dbReference type="GO" id="GO:0043022">
    <property type="term" value="F:ribosome binding"/>
    <property type="evidence" value="ECO:0007669"/>
    <property type="project" value="InterPro"/>
</dbReference>
<dbReference type="Proteomes" id="UP000078237">
    <property type="component" value="Unassembled WGS sequence"/>
</dbReference>
<dbReference type="GO" id="GO:0061671">
    <property type="term" value="C:Cbp3p-Cbp6 complex"/>
    <property type="evidence" value="ECO:0007669"/>
    <property type="project" value="InterPro"/>
</dbReference>
<dbReference type="PANTHER" id="PTHR28250:SF1">
    <property type="entry name" value="CYTOCHROME B PRE-MRNA-PROCESSING PROTEIN 6"/>
    <property type="match status" value="1"/>
</dbReference>
<dbReference type="OrthoDB" id="2107880at2759"/>
<comment type="caution">
    <text evidence="1">The sequence shown here is derived from an EMBL/GenBank/DDBJ whole genome shotgun (WGS) entry which is preliminary data.</text>
</comment>
<dbReference type="STRING" id="100816.A0A175WCC8"/>
<dbReference type="GO" id="GO:0034551">
    <property type="term" value="P:mitochondrial respiratory chain complex III assembly"/>
    <property type="evidence" value="ECO:0007669"/>
    <property type="project" value="TreeGrafter"/>
</dbReference>
<organism evidence="1 2">
    <name type="scientific">Madurella mycetomatis</name>
    <dbReference type="NCBI Taxonomy" id="100816"/>
    <lineage>
        <taxon>Eukaryota</taxon>
        <taxon>Fungi</taxon>
        <taxon>Dikarya</taxon>
        <taxon>Ascomycota</taxon>
        <taxon>Pezizomycotina</taxon>
        <taxon>Sordariomycetes</taxon>
        <taxon>Sordariomycetidae</taxon>
        <taxon>Sordariales</taxon>
        <taxon>Sordariales incertae sedis</taxon>
        <taxon>Madurella</taxon>
    </lineage>
</organism>
<reference evidence="1 2" key="1">
    <citation type="journal article" date="2016" name="Genome Announc.">
        <title>Genome Sequence of Madurella mycetomatis mm55, Isolated from a Human Mycetoma Case in Sudan.</title>
        <authorList>
            <person name="Smit S."/>
            <person name="Derks M.F."/>
            <person name="Bervoets S."/>
            <person name="Fahal A."/>
            <person name="van Leeuwen W."/>
            <person name="van Belkum A."/>
            <person name="van de Sande W.W."/>
        </authorList>
    </citation>
    <scope>NUCLEOTIDE SEQUENCE [LARGE SCALE GENOMIC DNA]</scope>
    <source>
        <strain evidence="2">mm55</strain>
    </source>
</reference>
<dbReference type="AlphaFoldDB" id="A0A175WCC8"/>
<protein>
    <submittedName>
        <fullName evidence="1">Cytochrome B pre-mRNA-processing protein 6</fullName>
    </submittedName>
</protein>
<proteinExistence type="predicted"/>
<evidence type="ECO:0000313" key="1">
    <source>
        <dbReference type="EMBL" id="KXX81285.1"/>
    </source>
</evidence>
<keyword evidence="2" id="KW-1185">Reference proteome</keyword>
<accession>A0A175WCC8</accession>
<dbReference type="PANTHER" id="PTHR28250">
    <property type="entry name" value="CYTOCHROME B PRE-MRNA-PROCESSING PROTEIN 6"/>
    <property type="match status" value="1"/>
</dbReference>
<dbReference type="InterPro" id="IPR037653">
    <property type="entry name" value="Cbp6"/>
</dbReference>
<dbReference type="EMBL" id="LCTW02000038">
    <property type="protein sequence ID" value="KXX81285.1"/>
    <property type="molecule type" value="Genomic_DNA"/>
</dbReference>
<evidence type="ECO:0000313" key="2">
    <source>
        <dbReference type="Proteomes" id="UP000078237"/>
    </source>
</evidence>